<gene>
    <name evidence="2" type="ORF">J8H85_17140</name>
</gene>
<evidence type="ECO:0000259" key="1">
    <source>
        <dbReference type="PROSITE" id="PS50112"/>
    </source>
</evidence>
<dbReference type="EMBL" id="JAGJCB010000025">
    <property type="protein sequence ID" value="MBP0905558.1"/>
    <property type="molecule type" value="Genomic_DNA"/>
</dbReference>
<comment type="caution">
    <text evidence="2">The sequence shown here is derived from an EMBL/GenBank/DDBJ whole genome shotgun (WGS) entry which is preliminary data.</text>
</comment>
<name>A0ABS4BY97_9FLAO</name>
<evidence type="ECO:0000313" key="3">
    <source>
        <dbReference type="Proteomes" id="UP000670776"/>
    </source>
</evidence>
<dbReference type="InterPro" id="IPR035965">
    <property type="entry name" value="PAS-like_dom_sf"/>
</dbReference>
<proteinExistence type="predicted"/>
<dbReference type="SUPFAM" id="SSF55785">
    <property type="entry name" value="PYP-like sensor domain (PAS domain)"/>
    <property type="match status" value="1"/>
</dbReference>
<dbReference type="PROSITE" id="PS50112">
    <property type="entry name" value="PAS"/>
    <property type="match status" value="1"/>
</dbReference>
<dbReference type="Gene3D" id="3.30.450.20">
    <property type="entry name" value="PAS domain"/>
    <property type="match status" value="1"/>
</dbReference>
<dbReference type="NCBIfam" id="TIGR00229">
    <property type="entry name" value="sensory_box"/>
    <property type="match status" value="1"/>
</dbReference>
<protein>
    <submittedName>
        <fullName evidence="2">PAS domain-containing protein</fullName>
    </submittedName>
</protein>
<organism evidence="2 3">
    <name type="scientific">Mariniflexile gromovii</name>
    <dbReference type="NCBI Taxonomy" id="362523"/>
    <lineage>
        <taxon>Bacteria</taxon>
        <taxon>Pseudomonadati</taxon>
        <taxon>Bacteroidota</taxon>
        <taxon>Flavobacteriia</taxon>
        <taxon>Flavobacteriales</taxon>
        <taxon>Flavobacteriaceae</taxon>
        <taxon>Mariniflexile</taxon>
    </lineage>
</organism>
<accession>A0ABS4BY97</accession>
<keyword evidence="3" id="KW-1185">Reference proteome</keyword>
<feature type="domain" description="PAS" evidence="1">
    <location>
        <begin position="22"/>
        <end position="94"/>
    </location>
</feature>
<dbReference type="InterPro" id="IPR013655">
    <property type="entry name" value="PAS_fold_3"/>
</dbReference>
<evidence type="ECO:0000313" key="2">
    <source>
        <dbReference type="EMBL" id="MBP0905558.1"/>
    </source>
</evidence>
<dbReference type="InterPro" id="IPR000014">
    <property type="entry name" value="PAS"/>
</dbReference>
<reference evidence="2 3" key="1">
    <citation type="submission" date="2021-04" db="EMBL/GenBank/DDBJ databases">
        <title>Mariniflexile gromovii gen. nov., sp. nov., a gliding bacterium isolated from the sea urchin Strongylocentrotus intermedius.</title>
        <authorList>
            <person name="Ko S."/>
            <person name="Le V."/>
            <person name="Ahn C.-Y."/>
            <person name="Oh H.-M."/>
        </authorList>
    </citation>
    <scope>NUCLEOTIDE SEQUENCE [LARGE SCALE GENOMIC DNA]</scope>
    <source>
        <strain evidence="2 3">KCTC 12570</strain>
    </source>
</reference>
<sequence length="110" mass="13034">MDNKSGDYKNSELINSMSSNFSEYKWKFALKNSNIGIWEFDAHLNRVFFSEESKKIIGIESEEFGTNPQDWNNRVHPEDKEKYFKDFKDHLNGLKPLYTNVHRVMHKDGT</sequence>
<dbReference type="RefSeq" id="WP_209656675.1">
    <property type="nucleotide sequence ID" value="NZ_JAGJCB010000025.1"/>
</dbReference>
<dbReference type="Pfam" id="PF08447">
    <property type="entry name" value="PAS_3"/>
    <property type="match status" value="1"/>
</dbReference>
<dbReference type="Proteomes" id="UP000670776">
    <property type="component" value="Unassembled WGS sequence"/>
</dbReference>